<keyword evidence="6" id="KW-0479">Metal-binding</keyword>
<dbReference type="GeneID" id="108934273"/>
<dbReference type="Ensembl" id="ENSSFOT00015002363.2">
    <property type="protein sequence ID" value="ENSSFOP00015002319.1"/>
    <property type="gene ID" value="ENSSFOG00015001574.2"/>
</dbReference>
<evidence type="ECO:0000313" key="16">
    <source>
        <dbReference type="Ensembl" id="ENSSFOP00015002319.1"/>
    </source>
</evidence>
<dbReference type="InterPro" id="IPR006620">
    <property type="entry name" value="Pro_4_hyd_alph"/>
</dbReference>
<evidence type="ECO:0000259" key="15">
    <source>
        <dbReference type="PROSITE" id="PS51471"/>
    </source>
</evidence>
<evidence type="ECO:0000256" key="5">
    <source>
        <dbReference type="ARBA" id="ARBA00012269"/>
    </source>
</evidence>
<accession>A0A8C9R156</accession>
<dbReference type="GO" id="GO:0004656">
    <property type="term" value="F:procollagen-proline 4-dioxygenase activity"/>
    <property type="evidence" value="ECO:0007669"/>
    <property type="project" value="UniProtKB-EC"/>
</dbReference>
<dbReference type="InterPro" id="IPR045054">
    <property type="entry name" value="P4HA-like"/>
</dbReference>
<comment type="subcellular location">
    <subcellularLocation>
        <location evidence="3">Endoplasmic reticulum lumen</location>
    </subcellularLocation>
</comment>
<keyword evidence="10" id="KW-0223">Dioxygenase</keyword>
<evidence type="ECO:0000256" key="2">
    <source>
        <dbReference type="ARBA" id="ARBA00002035"/>
    </source>
</evidence>
<protein>
    <recommendedName>
        <fullName evidence="5">procollagen-proline 4-dioxygenase</fullName>
        <ecNumber evidence="5">1.14.11.2</ecNumber>
    </recommendedName>
</protein>
<dbReference type="PANTHER" id="PTHR10869">
    <property type="entry name" value="PROLYL 4-HYDROXYLASE ALPHA SUBUNIT"/>
    <property type="match status" value="1"/>
</dbReference>
<dbReference type="GO" id="GO:0005788">
    <property type="term" value="C:endoplasmic reticulum lumen"/>
    <property type="evidence" value="ECO:0007669"/>
    <property type="project" value="UniProtKB-SubCell"/>
</dbReference>
<dbReference type="KEGG" id="sfm:108934273"/>
<dbReference type="PANTHER" id="PTHR10869:SF244">
    <property type="entry name" value="PROLYL 4-HYDROXYLASE SUBUNIT ALPHA-2"/>
    <property type="match status" value="1"/>
</dbReference>
<dbReference type="Gene3D" id="2.60.120.620">
    <property type="entry name" value="q2cbj1_9rhob like domain"/>
    <property type="match status" value="1"/>
</dbReference>
<dbReference type="SMART" id="SM00702">
    <property type="entry name" value="P4Hc"/>
    <property type="match status" value="1"/>
</dbReference>
<dbReference type="Gene3D" id="6.10.140.1460">
    <property type="match status" value="1"/>
</dbReference>
<dbReference type="RefSeq" id="XP_018607373.1">
    <property type="nucleotide sequence ID" value="XM_018751857.1"/>
</dbReference>
<organism evidence="16 17">
    <name type="scientific">Scleropages formosus</name>
    <name type="common">Asian bonytongue</name>
    <name type="synonym">Osteoglossum formosum</name>
    <dbReference type="NCBI Taxonomy" id="113540"/>
    <lineage>
        <taxon>Eukaryota</taxon>
        <taxon>Metazoa</taxon>
        <taxon>Chordata</taxon>
        <taxon>Craniata</taxon>
        <taxon>Vertebrata</taxon>
        <taxon>Euteleostomi</taxon>
        <taxon>Actinopterygii</taxon>
        <taxon>Neopterygii</taxon>
        <taxon>Teleostei</taxon>
        <taxon>Osteoglossocephala</taxon>
        <taxon>Osteoglossomorpha</taxon>
        <taxon>Osteoglossiformes</taxon>
        <taxon>Osteoglossidae</taxon>
        <taxon>Scleropages</taxon>
    </lineage>
</organism>
<evidence type="ECO:0000256" key="11">
    <source>
        <dbReference type="ARBA" id="ARBA00023002"/>
    </source>
</evidence>
<keyword evidence="8" id="KW-0256">Endoplasmic reticulum</keyword>
<keyword evidence="17" id="KW-1185">Reference proteome</keyword>
<feature type="repeat" description="TPR" evidence="14">
    <location>
        <begin position="207"/>
        <end position="240"/>
    </location>
</feature>
<dbReference type="Gene3D" id="1.25.40.10">
    <property type="entry name" value="Tetratricopeptide repeat domain"/>
    <property type="match status" value="1"/>
</dbReference>
<dbReference type="OrthoDB" id="420380at2759"/>
<keyword evidence="12" id="KW-0408">Iron</keyword>
<evidence type="ECO:0000256" key="12">
    <source>
        <dbReference type="ARBA" id="ARBA00023004"/>
    </source>
</evidence>
<dbReference type="InterPro" id="IPR044862">
    <property type="entry name" value="Pro_4_hyd_alph_FE2OG_OXY"/>
</dbReference>
<comment type="cofactor">
    <cofactor evidence="1">
        <name>L-ascorbate</name>
        <dbReference type="ChEBI" id="CHEBI:38290"/>
    </cofactor>
</comment>
<reference evidence="16" key="2">
    <citation type="submission" date="2025-08" db="UniProtKB">
        <authorList>
            <consortium name="Ensembl"/>
        </authorList>
    </citation>
    <scope>IDENTIFICATION</scope>
</reference>
<keyword evidence="11" id="KW-0560">Oxidoreductase</keyword>
<dbReference type="InterPro" id="IPR013547">
    <property type="entry name" value="P4H_N"/>
</dbReference>
<evidence type="ECO:0000256" key="4">
    <source>
        <dbReference type="ARBA" id="ARBA00006511"/>
    </source>
</evidence>
<name>A0A8C9R156_SCLFO</name>
<keyword evidence="9" id="KW-0847">Vitamin C</keyword>
<keyword evidence="7 14" id="KW-0802">TPR repeat</keyword>
<dbReference type="GO" id="GO:0031418">
    <property type="term" value="F:L-ascorbic acid binding"/>
    <property type="evidence" value="ECO:0007669"/>
    <property type="project" value="UniProtKB-KW"/>
</dbReference>
<dbReference type="InterPro" id="IPR019734">
    <property type="entry name" value="TPR_rpt"/>
</dbReference>
<dbReference type="EC" id="1.14.11.2" evidence="5"/>
<evidence type="ECO:0000256" key="14">
    <source>
        <dbReference type="PROSITE-ProRule" id="PRU00339"/>
    </source>
</evidence>
<gene>
    <name evidence="16" type="primary">LOC108934273</name>
</gene>
<dbReference type="InterPro" id="IPR059068">
    <property type="entry name" value="TPR_P4H"/>
</dbReference>
<dbReference type="AlphaFoldDB" id="A0A8C9R156"/>
<evidence type="ECO:0000256" key="8">
    <source>
        <dbReference type="ARBA" id="ARBA00022824"/>
    </source>
</evidence>
<evidence type="ECO:0000256" key="10">
    <source>
        <dbReference type="ARBA" id="ARBA00022964"/>
    </source>
</evidence>
<dbReference type="GO" id="GO:0005506">
    <property type="term" value="F:iron ion binding"/>
    <property type="evidence" value="ECO:0007669"/>
    <property type="project" value="InterPro"/>
</dbReference>
<dbReference type="Pfam" id="PF13640">
    <property type="entry name" value="2OG-FeII_Oxy_3"/>
    <property type="match status" value="1"/>
</dbReference>
<dbReference type="PROSITE" id="PS50005">
    <property type="entry name" value="TPR"/>
    <property type="match status" value="1"/>
</dbReference>
<dbReference type="PROSITE" id="PS51471">
    <property type="entry name" value="FE2OG_OXY"/>
    <property type="match status" value="1"/>
</dbReference>
<keyword evidence="13" id="KW-0325">Glycoprotein</keyword>
<dbReference type="GeneTree" id="ENSGT00940000157695"/>
<dbReference type="FunFam" id="2.60.120.620:FF:000001">
    <property type="entry name" value="Prolyl 4-hydroxylase subunit alpha 2"/>
    <property type="match status" value="1"/>
</dbReference>
<sequence length="525" mass="59657">MAQTPLISSFFISIMTYAINAEFYSSMDHMTGLIFSKREFISSFKHYIRAEETHVDKLKSCLQVFEKISGEIPADPEKHISNPLTAYKFVRKLRSAWKTLEEVAQMSPSKGFLDALPEKSQHFPGDKDIDGVALGLLRLQETYRLNPERMRGGGLPKLRTLEPPDPDESFHIATMAHQKHKTLLAFLWGQDALKQLDEGKTAVVTKKEVLYFLSPLAFQMGELPLALQLTEELLKLDPYDFSVLHYLTYYQKVMQSVQRWNETQPTARLDTVMADENRNTYEALCRGEANGMQMTPRRQRALSCRYSTGGGNPRLLYGPIKEEDEWDHPQITRYHNFLSDKEIDTIKRLSRAKLRRAMVLDKETGQKLASEDRVSKSAWLSEEEDPVISRVNQRIADIVGLDMQTAEMLQIANYGIGGQYEPHHDSKLANDTEFVTVGGRIATTLIYMTDVEVGGATVFPILGAALKPQKGSAVFWYNLLKNGKEDDRTLHAACPVFVGSKWVANKWIRARGQEFRRPCALAEVD</sequence>
<dbReference type="InterPro" id="IPR011990">
    <property type="entry name" value="TPR-like_helical_dom_sf"/>
</dbReference>
<evidence type="ECO:0000256" key="13">
    <source>
        <dbReference type="ARBA" id="ARBA00023180"/>
    </source>
</evidence>
<evidence type="ECO:0000256" key="7">
    <source>
        <dbReference type="ARBA" id="ARBA00022803"/>
    </source>
</evidence>
<evidence type="ECO:0000313" key="17">
    <source>
        <dbReference type="Proteomes" id="UP000694397"/>
    </source>
</evidence>
<dbReference type="SUPFAM" id="SSF48452">
    <property type="entry name" value="TPR-like"/>
    <property type="match status" value="1"/>
</dbReference>
<evidence type="ECO:0000256" key="9">
    <source>
        <dbReference type="ARBA" id="ARBA00022896"/>
    </source>
</evidence>
<comment type="similarity">
    <text evidence="4">Belongs to the P4HA family.</text>
</comment>
<evidence type="ECO:0000256" key="1">
    <source>
        <dbReference type="ARBA" id="ARBA00001961"/>
    </source>
</evidence>
<comment type="function">
    <text evidence="2">Catalyzes the post-translational formation of 4-hydroxyproline in -Xaa-Pro-Gly- sequences in collagens and other proteins.</text>
</comment>
<dbReference type="InterPro" id="IPR005123">
    <property type="entry name" value="Oxoglu/Fe-dep_dioxygenase_dom"/>
</dbReference>
<dbReference type="Proteomes" id="UP000694397">
    <property type="component" value="Chromosome 4"/>
</dbReference>
<dbReference type="Pfam" id="PF23558">
    <property type="entry name" value="TPR_P4H"/>
    <property type="match status" value="1"/>
</dbReference>
<dbReference type="Pfam" id="PF08336">
    <property type="entry name" value="P4Ha_N"/>
    <property type="match status" value="1"/>
</dbReference>
<feature type="domain" description="Fe2OG dioxygenase" evidence="15">
    <location>
        <begin position="405"/>
        <end position="510"/>
    </location>
</feature>
<reference evidence="16 17" key="1">
    <citation type="submission" date="2019-04" db="EMBL/GenBank/DDBJ databases">
        <authorList>
            <consortium name="Wellcome Sanger Institute Data Sharing"/>
        </authorList>
    </citation>
    <scope>NUCLEOTIDE SEQUENCE [LARGE SCALE GENOMIC DNA]</scope>
</reference>
<evidence type="ECO:0000256" key="3">
    <source>
        <dbReference type="ARBA" id="ARBA00004319"/>
    </source>
</evidence>
<evidence type="ECO:0000256" key="6">
    <source>
        <dbReference type="ARBA" id="ARBA00022723"/>
    </source>
</evidence>
<reference evidence="16" key="3">
    <citation type="submission" date="2025-09" db="UniProtKB">
        <authorList>
            <consortium name="Ensembl"/>
        </authorList>
    </citation>
    <scope>IDENTIFICATION</scope>
</reference>
<proteinExistence type="inferred from homology"/>